<evidence type="ECO:0000313" key="1">
    <source>
        <dbReference type="EMBL" id="KAH0756933.1"/>
    </source>
</evidence>
<evidence type="ECO:0000313" key="2">
    <source>
        <dbReference type="Proteomes" id="UP000826656"/>
    </source>
</evidence>
<sequence>MELRFLRTFVLFGNSSLDELTSSLFYEDEDKLILVKYNMEGLAPLLLEEMKSYLSLEKITEEKMFEYLFKHLHDLPMYRANLLLPLMSDYKILRQVFRHLRDFYPILADNKKSTEYLYPWFQMIVDRVTQFCFDLWTGKYKEDFGNEYYYDDYNVSQCSYKITSLLIDIIPLELEVLNISTLKLMK</sequence>
<dbReference type="EMBL" id="JAIVGD010000015">
    <property type="protein sequence ID" value="KAH0756933.1"/>
    <property type="molecule type" value="Genomic_DNA"/>
</dbReference>
<protein>
    <submittedName>
        <fullName evidence="1">Uncharacterized protein</fullName>
    </submittedName>
</protein>
<reference evidence="1 2" key="1">
    <citation type="journal article" date="2021" name="bioRxiv">
        <title>Chromosome-scale and haplotype-resolved genome assembly of a tetraploid potato cultivar.</title>
        <authorList>
            <person name="Sun H."/>
            <person name="Jiao W.-B."/>
            <person name="Krause K."/>
            <person name="Campoy J.A."/>
            <person name="Goel M."/>
            <person name="Folz-Donahue K."/>
            <person name="Kukat C."/>
            <person name="Huettel B."/>
            <person name="Schneeberger K."/>
        </authorList>
    </citation>
    <scope>NUCLEOTIDE SEQUENCE [LARGE SCALE GENOMIC DNA]</scope>
    <source>
        <strain evidence="1">SolTubOtavaFocal</strain>
        <tissue evidence="1">Leaves</tissue>
    </source>
</reference>
<organism evidence="1 2">
    <name type="scientific">Solanum tuberosum</name>
    <name type="common">Potato</name>
    <dbReference type="NCBI Taxonomy" id="4113"/>
    <lineage>
        <taxon>Eukaryota</taxon>
        <taxon>Viridiplantae</taxon>
        <taxon>Streptophyta</taxon>
        <taxon>Embryophyta</taxon>
        <taxon>Tracheophyta</taxon>
        <taxon>Spermatophyta</taxon>
        <taxon>Magnoliopsida</taxon>
        <taxon>eudicotyledons</taxon>
        <taxon>Gunneridae</taxon>
        <taxon>Pentapetalae</taxon>
        <taxon>asterids</taxon>
        <taxon>lamiids</taxon>
        <taxon>Solanales</taxon>
        <taxon>Solanaceae</taxon>
        <taxon>Solanoideae</taxon>
        <taxon>Solaneae</taxon>
        <taxon>Solanum</taxon>
    </lineage>
</organism>
<gene>
    <name evidence="1" type="ORF">KY290_020426</name>
</gene>
<accession>A0ABQ7UYM3</accession>
<keyword evidence="2" id="KW-1185">Reference proteome</keyword>
<proteinExistence type="predicted"/>
<name>A0ABQ7UYM3_SOLTU</name>
<dbReference type="Proteomes" id="UP000826656">
    <property type="component" value="Unassembled WGS sequence"/>
</dbReference>
<comment type="caution">
    <text evidence="1">The sequence shown here is derived from an EMBL/GenBank/DDBJ whole genome shotgun (WGS) entry which is preliminary data.</text>
</comment>